<proteinExistence type="predicted"/>
<feature type="region of interest" description="Disordered" evidence="1">
    <location>
        <begin position="118"/>
        <end position="154"/>
    </location>
</feature>
<keyword evidence="2" id="KW-0472">Membrane</keyword>
<comment type="caution">
    <text evidence="3">The sequence shown here is derived from an EMBL/GenBank/DDBJ whole genome shotgun (WGS) entry which is preliminary data.</text>
</comment>
<feature type="compositionally biased region" description="Basic and acidic residues" evidence="1">
    <location>
        <begin position="91"/>
        <end position="100"/>
    </location>
</feature>
<evidence type="ECO:0000256" key="2">
    <source>
        <dbReference type="SAM" id="Phobius"/>
    </source>
</evidence>
<protein>
    <submittedName>
        <fullName evidence="3">Uncharacterized protein</fullName>
    </submittedName>
</protein>
<gene>
    <name evidence="3" type="ORF">OEIGOIKO_03725</name>
</gene>
<dbReference type="EMBL" id="BHZC01000001">
    <property type="protein sequence ID" value="GCD35974.1"/>
    <property type="molecule type" value="Genomic_DNA"/>
</dbReference>
<evidence type="ECO:0000313" key="3">
    <source>
        <dbReference type="EMBL" id="GCD35974.1"/>
    </source>
</evidence>
<sequence>MARDYDSQLLESVAVRRRRMRDALLFGAQRGRRTLDERLGKIFAGVVVAAVLCAGCVAWSFLQHTLAQQKAEQEEQQRRTRQYEQPPKSAKPTESRKPTEQVRAGFAAFRGHTQRTCPGAGAFPESATSGDREHRQVQPARECAGAPMVGSGTW</sequence>
<reference evidence="3 4" key="1">
    <citation type="submission" date="2018-11" db="EMBL/GenBank/DDBJ databases">
        <title>Whole genome sequence of Streptomyces chrestomyceticus NBRC 13444(T).</title>
        <authorList>
            <person name="Komaki H."/>
            <person name="Tamura T."/>
        </authorList>
    </citation>
    <scope>NUCLEOTIDE SEQUENCE [LARGE SCALE GENOMIC DNA]</scope>
    <source>
        <strain evidence="3 4">NBRC 13444</strain>
    </source>
</reference>
<feature type="region of interest" description="Disordered" evidence="1">
    <location>
        <begin position="68"/>
        <end position="105"/>
    </location>
</feature>
<keyword evidence="2" id="KW-0812">Transmembrane</keyword>
<evidence type="ECO:0000313" key="4">
    <source>
        <dbReference type="Proteomes" id="UP000287830"/>
    </source>
</evidence>
<dbReference type="AlphaFoldDB" id="A0A7U9KV67"/>
<evidence type="ECO:0000256" key="1">
    <source>
        <dbReference type="SAM" id="MobiDB-lite"/>
    </source>
</evidence>
<accession>A0A7U9KV67</accession>
<feature type="transmembrane region" description="Helical" evidence="2">
    <location>
        <begin position="42"/>
        <end position="62"/>
    </location>
</feature>
<keyword evidence="2" id="KW-1133">Transmembrane helix</keyword>
<organism evidence="3 4">
    <name type="scientific">Streptomyces chrestomyceticus JCM 4735</name>
    <dbReference type="NCBI Taxonomy" id="1306181"/>
    <lineage>
        <taxon>Bacteria</taxon>
        <taxon>Bacillati</taxon>
        <taxon>Actinomycetota</taxon>
        <taxon>Actinomycetes</taxon>
        <taxon>Kitasatosporales</taxon>
        <taxon>Streptomycetaceae</taxon>
        <taxon>Streptomyces</taxon>
    </lineage>
</organism>
<dbReference type="Proteomes" id="UP000287830">
    <property type="component" value="Unassembled WGS sequence"/>
</dbReference>
<feature type="compositionally biased region" description="Basic and acidic residues" evidence="1">
    <location>
        <begin position="71"/>
        <end position="82"/>
    </location>
</feature>
<name>A0A7U9KV67_9ACTN</name>